<reference evidence="2" key="1">
    <citation type="submission" date="2024-06" db="EMBL/GenBank/DDBJ databases">
        <authorList>
            <person name="Liu X."/>
            <person name="Lenzi L."/>
            <person name="Haldenby T S."/>
            <person name="Uol C."/>
        </authorList>
    </citation>
    <scope>NUCLEOTIDE SEQUENCE</scope>
</reference>
<feature type="transmembrane region" description="Helical" evidence="1">
    <location>
        <begin position="51"/>
        <end position="77"/>
    </location>
</feature>
<feature type="transmembrane region" description="Helical" evidence="1">
    <location>
        <begin position="12"/>
        <end position="31"/>
    </location>
</feature>
<protein>
    <submittedName>
        <fullName evidence="2">Uncharacterized protein</fullName>
    </submittedName>
</protein>
<sequence length="150" mass="16593">MSGRRSGMIIQVRRLSAVMLGIAVSFLIAALSTRGWKCGYMFTECKSDRGMVQLVLSLLLIGLILIFVVFVMDLIAFCSNLAAGERRFIVARFIMLYIGTATLLAAILLYTIHFNTEWSYFMAICGTIIATQASIATLMTSKCTGDEYAY</sequence>
<dbReference type="AlphaFoldDB" id="A0AAV2TC43"/>
<keyword evidence="1" id="KW-0472">Membrane</keyword>
<keyword evidence="1" id="KW-1133">Transmembrane helix</keyword>
<accession>A0AAV2TC43</accession>
<gene>
    <name evidence="2" type="ORF">CDAUBV1_LOCUS5779</name>
</gene>
<dbReference type="EMBL" id="CAXLJL010000145">
    <property type="protein sequence ID" value="CAL5132898.1"/>
    <property type="molecule type" value="Genomic_DNA"/>
</dbReference>
<evidence type="ECO:0000313" key="3">
    <source>
        <dbReference type="Proteomes" id="UP001497525"/>
    </source>
</evidence>
<organism evidence="2 3">
    <name type="scientific">Calicophoron daubneyi</name>
    <name type="common">Rumen fluke</name>
    <name type="synonym">Paramphistomum daubneyi</name>
    <dbReference type="NCBI Taxonomy" id="300641"/>
    <lineage>
        <taxon>Eukaryota</taxon>
        <taxon>Metazoa</taxon>
        <taxon>Spiralia</taxon>
        <taxon>Lophotrochozoa</taxon>
        <taxon>Platyhelminthes</taxon>
        <taxon>Trematoda</taxon>
        <taxon>Digenea</taxon>
        <taxon>Plagiorchiida</taxon>
        <taxon>Pronocephalata</taxon>
        <taxon>Paramphistomoidea</taxon>
        <taxon>Paramphistomidae</taxon>
        <taxon>Calicophoron</taxon>
    </lineage>
</organism>
<comment type="caution">
    <text evidence="2">The sequence shown here is derived from an EMBL/GenBank/DDBJ whole genome shotgun (WGS) entry which is preliminary data.</text>
</comment>
<proteinExistence type="predicted"/>
<evidence type="ECO:0000313" key="2">
    <source>
        <dbReference type="EMBL" id="CAL5132898.1"/>
    </source>
</evidence>
<name>A0AAV2TC43_CALDB</name>
<dbReference type="Proteomes" id="UP001497525">
    <property type="component" value="Unassembled WGS sequence"/>
</dbReference>
<feature type="transmembrane region" description="Helical" evidence="1">
    <location>
        <begin position="89"/>
        <end position="112"/>
    </location>
</feature>
<evidence type="ECO:0000256" key="1">
    <source>
        <dbReference type="SAM" id="Phobius"/>
    </source>
</evidence>
<feature type="transmembrane region" description="Helical" evidence="1">
    <location>
        <begin position="118"/>
        <end position="138"/>
    </location>
</feature>
<keyword evidence="1" id="KW-0812">Transmembrane</keyword>